<sequence>MNLVDQESALNTLKSGLPIIFPTDTLPAIGCLPNFSNIIYKFKKRDQNKPLILMGSEQKQLIDYVHESAKEDYKNIASNYWPGALTMVIPSSKKHTLILTSKDLTLGLRIPNSNIAQSLMKETGPLLTSSANISGFTGSMTAEGIALDFPSVKILGPFPWGKSSGKASTIISWQRSGDWRIIREGEVLVRELN</sequence>
<accession>A0A0A1ZJ95</accession>
<evidence type="ECO:0000256" key="3">
    <source>
        <dbReference type="ARBA" id="ARBA00012584"/>
    </source>
</evidence>
<keyword evidence="9" id="KW-0067">ATP-binding</keyword>
<dbReference type="GO" id="GO:0008033">
    <property type="term" value="P:tRNA processing"/>
    <property type="evidence" value="ECO:0007669"/>
    <property type="project" value="UniProtKB-KW"/>
</dbReference>
<evidence type="ECO:0000256" key="10">
    <source>
        <dbReference type="ARBA" id="ARBA00029774"/>
    </source>
</evidence>
<keyword evidence="6" id="KW-0819">tRNA processing</keyword>
<dbReference type="GO" id="GO:0000049">
    <property type="term" value="F:tRNA binding"/>
    <property type="evidence" value="ECO:0007669"/>
    <property type="project" value="TreeGrafter"/>
</dbReference>
<dbReference type="PANTHER" id="PTHR17490:SF16">
    <property type="entry name" value="THREONYLCARBAMOYL-AMP SYNTHASE"/>
    <property type="match status" value="1"/>
</dbReference>
<comment type="catalytic activity">
    <reaction evidence="11">
        <text>L-threonine + hydrogencarbonate + ATP = L-threonylcarbamoyladenylate + diphosphate + H2O</text>
        <dbReference type="Rhea" id="RHEA:36407"/>
        <dbReference type="ChEBI" id="CHEBI:15377"/>
        <dbReference type="ChEBI" id="CHEBI:17544"/>
        <dbReference type="ChEBI" id="CHEBI:30616"/>
        <dbReference type="ChEBI" id="CHEBI:33019"/>
        <dbReference type="ChEBI" id="CHEBI:57926"/>
        <dbReference type="ChEBI" id="CHEBI:73682"/>
        <dbReference type="EC" id="2.7.7.87"/>
    </reaction>
</comment>
<feature type="domain" description="YrdC-like" evidence="12">
    <location>
        <begin position="3"/>
        <end position="187"/>
    </location>
</feature>
<keyword evidence="8" id="KW-0547">Nucleotide-binding</keyword>
<dbReference type="GO" id="GO:0003725">
    <property type="term" value="F:double-stranded RNA binding"/>
    <property type="evidence" value="ECO:0007669"/>
    <property type="project" value="InterPro"/>
</dbReference>
<proteinExistence type="inferred from homology"/>
<keyword evidence="4" id="KW-0963">Cytoplasm</keyword>
<evidence type="ECO:0000256" key="5">
    <source>
        <dbReference type="ARBA" id="ARBA00022679"/>
    </source>
</evidence>
<evidence type="ECO:0000256" key="8">
    <source>
        <dbReference type="ARBA" id="ARBA00022741"/>
    </source>
</evidence>
<dbReference type="eggNOG" id="COG0009">
    <property type="taxonomic scope" value="Bacteria"/>
</dbReference>
<organism evidence="13 14">
    <name type="scientific">Prochlorococcus marinus str. GP2</name>
    <dbReference type="NCBI Taxonomy" id="59925"/>
    <lineage>
        <taxon>Bacteria</taxon>
        <taxon>Bacillati</taxon>
        <taxon>Cyanobacteriota</taxon>
        <taxon>Cyanophyceae</taxon>
        <taxon>Synechococcales</taxon>
        <taxon>Prochlorococcaceae</taxon>
        <taxon>Prochlorococcus</taxon>
    </lineage>
</organism>
<dbReference type="EC" id="2.7.7.87" evidence="3"/>
<evidence type="ECO:0000256" key="2">
    <source>
        <dbReference type="ARBA" id="ARBA00007663"/>
    </source>
</evidence>
<comment type="caution">
    <text evidence="13">The sequence shown here is derived from an EMBL/GenBank/DDBJ whole genome shotgun (WGS) entry which is preliminary data.</text>
</comment>
<dbReference type="PANTHER" id="PTHR17490">
    <property type="entry name" value="SUA5"/>
    <property type="match status" value="1"/>
</dbReference>
<dbReference type="OrthoDB" id="9814580at2"/>
<name>A0A0A1ZJ95_PROMR</name>
<dbReference type="Gene3D" id="3.90.870.10">
    <property type="entry name" value="DHBP synthase"/>
    <property type="match status" value="1"/>
</dbReference>
<comment type="similarity">
    <text evidence="2">Belongs to the SUA5 family.</text>
</comment>
<dbReference type="GO" id="GO:0061710">
    <property type="term" value="F:L-threonylcarbamoyladenylate synthase"/>
    <property type="evidence" value="ECO:0007669"/>
    <property type="project" value="UniProtKB-EC"/>
</dbReference>
<keyword evidence="5" id="KW-0808">Transferase</keyword>
<dbReference type="GO" id="GO:0006450">
    <property type="term" value="P:regulation of translational fidelity"/>
    <property type="evidence" value="ECO:0007669"/>
    <property type="project" value="TreeGrafter"/>
</dbReference>
<evidence type="ECO:0000313" key="13">
    <source>
        <dbReference type="EMBL" id="KGF88556.1"/>
    </source>
</evidence>
<dbReference type="Proteomes" id="UP000030598">
    <property type="component" value="Unassembled WGS sequence"/>
</dbReference>
<dbReference type="EMBL" id="JNAH01000003">
    <property type="protein sequence ID" value="KGF88556.1"/>
    <property type="molecule type" value="Genomic_DNA"/>
</dbReference>
<evidence type="ECO:0000259" key="12">
    <source>
        <dbReference type="PROSITE" id="PS51163"/>
    </source>
</evidence>
<dbReference type="GO" id="GO:0005524">
    <property type="term" value="F:ATP binding"/>
    <property type="evidence" value="ECO:0007669"/>
    <property type="project" value="UniProtKB-KW"/>
</dbReference>
<evidence type="ECO:0000256" key="9">
    <source>
        <dbReference type="ARBA" id="ARBA00022840"/>
    </source>
</evidence>
<keyword evidence="7" id="KW-0548">Nucleotidyltransferase</keyword>
<protein>
    <recommendedName>
        <fullName evidence="10">L-threonylcarbamoyladenylate synthase</fullName>
        <ecNumber evidence="3">2.7.7.87</ecNumber>
    </recommendedName>
    <alternativeName>
        <fullName evidence="10">L-threonylcarbamoyladenylate synthase</fullName>
    </alternativeName>
</protein>
<evidence type="ECO:0000256" key="7">
    <source>
        <dbReference type="ARBA" id="ARBA00022695"/>
    </source>
</evidence>
<evidence type="ECO:0000256" key="4">
    <source>
        <dbReference type="ARBA" id="ARBA00022490"/>
    </source>
</evidence>
<dbReference type="InterPro" id="IPR006070">
    <property type="entry name" value="Sua5-like_dom"/>
</dbReference>
<dbReference type="Pfam" id="PF01300">
    <property type="entry name" value="Sua5_yciO_yrdC"/>
    <property type="match status" value="1"/>
</dbReference>
<dbReference type="InterPro" id="IPR017945">
    <property type="entry name" value="DHBP_synth_RibB-like_a/b_dom"/>
</dbReference>
<evidence type="ECO:0000313" key="14">
    <source>
        <dbReference type="Proteomes" id="UP000030598"/>
    </source>
</evidence>
<evidence type="ECO:0000256" key="6">
    <source>
        <dbReference type="ARBA" id="ARBA00022694"/>
    </source>
</evidence>
<dbReference type="SUPFAM" id="SSF55821">
    <property type="entry name" value="YrdC/RibB"/>
    <property type="match status" value="1"/>
</dbReference>
<evidence type="ECO:0000256" key="1">
    <source>
        <dbReference type="ARBA" id="ARBA00004496"/>
    </source>
</evidence>
<reference evidence="14" key="1">
    <citation type="journal article" date="2014" name="Sci. Data">
        <title>Genomes of diverse isolates of the marine cyanobacterium Prochlorococcus.</title>
        <authorList>
            <person name="Biller S."/>
            <person name="Berube P."/>
            <person name="Thompson J."/>
            <person name="Kelly L."/>
            <person name="Roggensack S."/>
            <person name="Awad L."/>
            <person name="Roache-Johnson K."/>
            <person name="Ding H."/>
            <person name="Giovannoni S.J."/>
            <person name="Moore L.R."/>
            <person name="Chisholm S.W."/>
        </authorList>
    </citation>
    <scope>NUCLEOTIDE SEQUENCE [LARGE SCALE GENOMIC DNA]</scope>
    <source>
        <strain evidence="14">GP2</strain>
    </source>
</reference>
<dbReference type="InterPro" id="IPR050156">
    <property type="entry name" value="TC-AMP_synthase_SUA5"/>
</dbReference>
<dbReference type="STRING" id="59925.EU91_0489"/>
<dbReference type="AlphaFoldDB" id="A0A0A1ZJ95"/>
<evidence type="ECO:0000256" key="11">
    <source>
        <dbReference type="ARBA" id="ARBA00048366"/>
    </source>
</evidence>
<dbReference type="RefSeq" id="WP_032524067.1">
    <property type="nucleotide sequence ID" value="NZ_CP138934.1"/>
</dbReference>
<comment type="subcellular location">
    <subcellularLocation>
        <location evidence="1">Cytoplasm</location>
    </subcellularLocation>
</comment>
<gene>
    <name evidence="13" type="ORF">EU91_0489</name>
</gene>
<dbReference type="GO" id="GO:0005737">
    <property type="term" value="C:cytoplasm"/>
    <property type="evidence" value="ECO:0007669"/>
    <property type="project" value="UniProtKB-SubCell"/>
</dbReference>
<dbReference type="PROSITE" id="PS51163">
    <property type="entry name" value="YRDC"/>
    <property type="match status" value="1"/>
</dbReference>